<reference evidence="2 3" key="1">
    <citation type="submission" date="2019-03" db="EMBL/GenBank/DDBJ databases">
        <title>Ramlibacter sp. 18x22-1, whole genome shotgun sequence.</title>
        <authorList>
            <person name="Zhang X."/>
            <person name="Feng G."/>
            <person name="Zhu H."/>
        </authorList>
    </citation>
    <scope>NUCLEOTIDE SEQUENCE [LARGE SCALE GENOMIC DNA]</scope>
    <source>
        <strain evidence="2 3">18x22-1</strain>
    </source>
</reference>
<dbReference type="AlphaFoldDB" id="A0A4Z0BUF7"/>
<keyword evidence="3" id="KW-1185">Reference proteome</keyword>
<organism evidence="2 3">
    <name type="scientific">Ramlibacter humi</name>
    <dbReference type="NCBI Taxonomy" id="2530451"/>
    <lineage>
        <taxon>Bacteria</taxon>
        <taxon>Pseudomonadati</taxon>
        <taxon>Pseudomonadota</taxon>
        <taxon>Betaproteobacteria</taxon>
        <taxon>Burkholderiales</taxon>
        <taxon>Comamonadaceae</taxon>
        <taxon>Ramlibacter</taxon>
    </lineage>
</organism>
<feature type="region of interest" description="Disordered" evidence="1">
    <location>
        <begin position="1"/>
        <end position="53"/>
    </location>
</feature>
<evidence type="ECO:0000313" key="2">
    <source>
        <dbReference type="EMBL" id="TFZ02104.1"/>
    </source>
</evidence>
<protein>
    <submittedName>
        <fullName evidence="2">Uncharacterized protein</fullName>
    </submittedName>
</protein>
<feature type="compositionally biased region" description="Polar residues" evidence="1">
    <location>
        <begin position="30"/>
        <end position="43"/>
    </location>
</feature>
<evidence type="ECO:0000256" key="1">
    <source>
        <dbReference type="SAM" id="MobiDB-lite"/>
    </source>
</evidence>
<accession>A0A4Z0BUF7</accession>
<proteinExistence type="predicted"/>
<sequence length="75" mass="8222">MTLLDLLGLRRSTRSPDPLGAASLPEHSGLSEQRSGSLRSSYPHSLHHDVDVEDFSGPEFERAFADTEAMAPRES</sequence>
<name>A0A4Z0BUF7_9BURK</name>
<evidence type="ECO:0000313" key="3">
    <source>
        <dbReference type="Proteomes" id="UP000297839"/>
    </source>
</evidence>
<dbReference type="RefSeq" id="WP_135250200.1">
    <property type="nucleotide sequence ID" value="NZ_SMLK01000003.1"/>
</dbReference>
<dbReference type="Proteomes" id="UP000297839">
    <property type="component" value="Unassembled WGS sequence"/>
</dbReference>
<comment type="caution">
    <text evidence="2">The sequence shown here is derived from an EMBL/GenBank/DDBJ whole genome shotgun (WGS) entry which is preliminary data.</text>
</comment>
<dbReference type="EMBL" id="SMLK01000003">
    <property type="protein sequence ID" value="TFZ02104.1"/>
    <property type="molecule type" value="Genomic_DNA"/>
</dbReference>
<gene>
    <name evidence="2" type="ORF">EZ216_13090</name>
</gene>